<evidence type="ECO:0000256" key="9">
    <source>
        <dbReference type="ARBA" id="ARBA00022777"/>
    </source>
</evidence>
<sequence length="428" mass="47889">MDSSTNNSDSFQPIYNLITEVETLEQYRKGGYHPVHLGDVFHDRYQVFHKIGFGSYSTVWLAYDTKDCRNVALKVTGADFMENDPEAELLQTLTDGDDTHTGKRYVNTLLDKFFVDGPNGRHLCLVMDVAAMSVMGARSTEGFEMTTARVMMAQAILALSYVHSCGIVHADLTSSNMLIQYPDIATMTKDEVYKRIGNPEVIPITRIDGQPLGPESPRYAVEPRCFLLPATKLLQNIEITISDFGVGFKESEPQELLTGACSIPPESVLICQKGPVGRPADIWTLACTLFNIVQPEDLFVHWSPEPDDLMIGWITAIGKPPQEVWDAWEGKSEHFNEDGSYKDSEIEDMVKSVEQRLRGIYGPEGDGGDFGNGSFPSVDNRSDFSEEEWQALIALLMSMLKWDPSDRPTAEDLLKSKWMVEFGYPALE</sequence>
<evidence type="ECO:0000256" key="5">
    <source>
        <dbReference type="ARBA" id="ARBA00019973"/>
    </source>
</evidence>
<name>A0A6A6UGJ3_9PEZI</name>
<dbReference type="Gene3D" id="3.30.200.20">
    <property type="entry name" value="Phosphorylase Kinase, domain 1"/>
    <property type="match status" value="1"/>
</dbReference>
<dbReference type="SUPFAM" id="SSF56112">
    <property type="entry name" value="Protein kinase-like (PK-like)"/>
    <property type="match status" value="1"/>
</dbReference>
<evidence type="ECO:0000256" key="6">
    <source>
        <dbReference type="ARBA" id="ARBA00022527"/>
    </source>
</evidence>
<feature type="non-terminal residue" evidence="17">
    <location>
        <position position="428"/>
    </location>
</feature>
<feature type="binding site" evidence="15">
    <location>
        <position position="74"/>
    </location>
    <ligand>
        <name>ATP</name>
        <dbReference type="ChEBI" id="CHEBI:30616"/>
    </ligand>
</feature>
<dbReference type="PROSITE" id="PS00107">
    <property type="entry name" value="PROTEIN_KINASE_ATP"/>
    <property type="match status" value="1"/>
</dbReference>
<evidence type="ECO:0000256" key="7">
    <source>
        <dbReference type="ARBA" id="ARBA00022679"/>
    </source>
</evidence>
<dbReference type="InterPro" id="IPR008266">
    <property type="entry name" value="Tyr_kinase_AS"/>
</dbReference>
<dbReference type="Gene3D" id="1.10.510.10">
    <property type="entry name" value="Transferase(Phosphotransferase) domain 1"/>
    <property type="match status" value="1"/>
</dbReference>
<evidence type="ECO:0000259" key="16">
    <source>
        <dbReference type="PROSITE" id="PS50011"/>
    </source>
</evidence>
<comment type="subunit">
    <text evidence="2">Component of the EKC/KEOPS complex composed of at least BUD32, CGI121, GON7, KAE1 and PCC1; the whole complex dimerizes.</text>
</comment>
<dbReference type="InterPro" id="IPR000719">
    <property type="entry name" value="Prot_kinase_dom"/>
</dbReference>
<dbReference type="SMART" id="SM00220">
    <property type="entry name" value="S_TKc"/>
    <property type="match status" value="1"/>
</dbReference>
<evidence type="ECO:0000313" key="18">
    <source>
        <dbReference type="Proteomes" id="UP000799302"/>
    </source>
</evidence>
<dbReference type="InterPro" id="IPR017441">
    <property type="entry name" value="Protein_kinase_ATP_BS"/>
</dbReference>
<dbReference type="GO" id="GO:0005524">
    <property type="term" value="F:ATP binding"/>
    <property type="evidence" value="ECO:0007669"/>
    <property type="project" value="UniProtKB-UniRule"/>
</dbReference>
<protein>
    <recommendedName>
        <fullName evidence="5">EKC/KEOPS complex subunit BUD32</fullName>
        <ecNumber evidence="3">2.7.11.1</ecNumber>
    </recommendedName>
    <alternativeName>
        <fullName evidence="11 12">Atypical Serine/threonine protein kinase BUD32</fullName>
    </alternativeName>
    <alternativeName>
        <fullName evidence="4">EKC/KEOPS complex subunit bud32</fullName>
    </alternativeName>
</protein>
<evidence type="ECO:0000256" key="11">
    <source>
        <dbReference type="ARBA" id="ARBA00030980"/>
    </source>
</evidence>
<dbReference type="EC" id="2.7.11.1" evidence="3"/>
<keyword evidence="18" id="KW-1185">Reference proteome</keyword>
<dbReference type="GO" id="GO:0050684">
    <property type="term" value="P:regulation of mRNA processing"/>
    <property type="evidence" value="ECO:0007669"/>
    <property type="project" value="TreeGrafter"/>
</dbReference>
<evidence type="ECO:0000256" key="14">
    <source>
        <dbReference type="ARBA" id="ARBA00048679"/>
    </source>
</evidence>
<keyword evidence="9 17" id="KW-0418">Kinase</keyword>
<comment type="function">
    <text evidence="1">Component of the EKC/KEOPS complex that is required for the formation of a threonylcarbamoyl group on adenosine at position 37 (t(6)A37) in tRNAs that read codons beginning with adenine. The complex is probably involved in the transfer of the threonylcarbamoyl moiety of threonylcarbamoyl-AMP (TC-AMP) to the N6 group of A37. BUD32 has ATPase activity in the context of the EKC/KEOPS complex and likely plays a supporting role to the catalytic subunit KAE1. The EKC/KEOPS complex also promotes both telomere uncapping and telomere elongation. The complex is required for efficient recruitment of transcriptional coactivators.</text>
</comment>
<proteinExistence type="predicted"/>
<gene>
    <name evidence="17" type="ORF">BT63DRAFT_399729</name>
</gene>
<dbReference type="PROSITE" id="PS50011">
    <property type="entry name" value="PROTEIN_KINASE_DOM"/>
    <property type="match status" value="1"/>
</dbReference>
<dbReference type="Pfam" id="PF00069">
    <property type="entry name" value="Pkinase"/>
    <property type="match status" value="2"/>
</dbReference>
<evidence type="ECO:0000313" key="17">
    <source>
        <dbReference type="EMBL" id="KAF2671389.1"/>
    </source>
</evidence>
<organism evidence="17 18">
    <name type="scientific">Microthyrium microscopicum</name>
    <dbReference type="NCBI Taxonomy" id="703497"/>
    <lineage>
        <taxon>Eukaryota</taxon>
        <taxon>Fungi</taxon>
        <taxon>Dikarya</taxon>
        <taxon>Ascomycota</taxon>
        <taxon>Pezizomycotina</taxon>
        <taxon>Dothideomycetes</taxon>
        <taxon>Dothideomycetes incertae sedis</taxon>
        <taxon>Microthyriales</taxon>
        <taxon>Microthyriaceae</taxon>
        <taxon>Microthyrium</taxon>
    </lineage>
</organism>
<evidence type="ECO:0000256" key="12">
    <source>
        <dbReference type="ARBA" id="ARBA00033194"/>
    </source>
</evidence>
<keyword evidence="8 15" id="KW-0547">Nucleotide-binding</keyword>
<evidence type="ECO:0000256" key="2">
    <source>
        <dbReference type="ARBA" id="ARBA00011534"/>
    </source>
</evidence>
<comment type="catalytic activity">
    <reaction evidence="14">
        <text>L-seryl-[protein] + ATP = O-phospho-L-seryl-[protein] + ADP + H(+)</text>
        <dbReference type="Rhea" id="RHEA:17989"/>
        <dbReference type="Rhea" id="RHEA-COMP:9863"/>
        <dbReference type="Rhea" id="RHEA-COMP:11604"/>
        <dbReference type="ChEBI" id="CHEBI:15378"/>
        <dbReference type="ChEBI" id="CHEBI:29999"/>
        <dbReference type="ChEBI" id="CHEBI:30616"/>
        <dbReference type="ChEBI" id="CHEBI:83421"/>
        <dbReference type="ChEBI" id="CHEBI:456216"/>
        <dbReference type="EC" id="2.7.11.1"/>
    </reaction>
</comment>
<comment type="catalytic activity">
    <reaction evidence="13">
        <text>L-threonyl-[protein] + ATP = O-phospho-L-threonyl-[protein] + ADP + H(+)</text>
        <dbReference type="Rhea" id="RHEA:46608"/>
        <dbReference type="Rhea" id="RHEA-COMP:11060"/>
        <dbReference type="Rhea" id="RHEA-COMP:11605"/>
        <dbReference type="ChEBI" id="CHEBI:15378"/>
        <dbReference type="ChEBI" id="CHEBI:30013"/>
        <dbReference type="ChEBI" id="CHEBI:30616"/>
        <dbReference type="ChEBI" id="CHEBI:61977"/>
        <dbReference type="ChEBI" id="CHEBI:456216"/>
        <dbReference type="EC" id="2.7.11.1"/>
    </reaction>
</comment>
<keyword evidence="7" id="KW-0808">Transferase</keyword>
<dbReference type="PANTHER" id="PTHR47634:SF9">
    <property type="entry name" value="PROTEIN KINASE DOMAIN-CONTAINING PROTEIN-RELATED"/>
    <property type="match status" value="1"/>
</dbReference>
<dbReference type="InterPro" id="IPR011009">
    <property type="entry name" value="Kinase-like_dom_sf"/>
</dbReference>
<evidence type="ECO:0000256" key="10">
    <source>
        <dbReference type="ARBA" id="ARBA00022840"/>
    </source>
</evidence>
<evidence type="ECO:0000256" key="4">
    <source>
        <dbReference type="ARBA" id="ARBA00013948"/>
    </source>
</evidence>
<dbReference type="InterPro" id="IPR051334">
    <property type="entry name" value="SRPK"/>
</dbReference>
<accession>A0A6A6UGJ3</accession>
<dbReference type="OrthoDB" id="5979581at2759"/>
<evidence type="ECO:0000256" key="8">
    <source>
        <dbReference type="ARBA" id="ARBA00022741"/>
    </source>
</evidence>
<dbReference type="GO" id="GO:0004674">
    <property type="term" value="F:protein serine/threonine kinase activity"/>
    <property type="evidence" value="ECO:0007669"/>
    <property type="project" value="UniProtKB-KW"/>
</dbReference>
<dbReference type="PANTHER" id="PTHR47634">
    <property type="entry name" value="PROTEIN KINASE DOMAIN-CONTAINING PROTEIN-RELATED"/>
    <property type="match status" value="1"/>
</dbReference>
<keyword evidence="6" id="KW-0723">Serine/threonine-protein kinase</keyword>
<dbReference type="AlphaFoldDB" id="A0A6A6UGJ3"/>
<dbReference type="PROSITE" id="PS00109">
    <property type="entry name" value="PROTEIN_KINASE_TYR"/>
    <property type="match status" value="1"/>
</dbReference>
<evidence type="ECO:0000256" key="3">
    <source>
        <dbReference type="ARBA" id="ARBA00012513"/>
    </source>
</evidence>
<evidence type="ECO:0000256" key="13">
    <source>
        <dbReference type="ARBA" id="ARBA00047899"/>
    </source>
</evidence>
<feature type="domain" description="Protein kinase" evidence="16">
    <location>
        <begin position="45"/>
        <end position="419"/>
    </location>
</feature>
<keyword evidence="10 15" id="KW-0067">ATP-binding</keyword>
<reference evidence="17" key="1">
    <citation type="journal article" date="2020" name="Stud. Mycol.">
        <title>101 Dothideomycetes genomes: a test case for predicting lifestyles and emergence of pathogens.</title>
        <authorList>
            <person name="Haridas S."/>
            <person name="Albert R."/>
            <person name="Binder M."/>
            <person name="Bloem J."/>
            <person name="Labutti K."/>
            <person name="Salamov A."/>
            <person name="Andreopoulos B."/>
            <person name="Baker S."/>
            <person name="Barry K."/>
            <person name="Bills G."/>
            <person name="Bluhm B."/>
            <person name="Cannon C."/>
            <person name="Castanera R."/>
            <person name="Culley D."/>
            <person name="Daum C."/>
            <person name="Ezra D."/>
            <person name="Gonzalez J."/>
            <person name="Henrissat B."/>
            <person name="Kuo A."/>
            <person name="Liang C."/>
            <person name="Lipzen A."/>
            <person name="Lutzoni F."/>
            <person name="Magnuson J."/>
            <person name="Mondo S."/>
            <person name="Nolan M."/>
            <person name="Ohm R."/>
            <person name="Pangilinan J."/>
            <person name="Park H.-J."/>
            <person name="Ramirez L."/>
            <person name="Alfaro M."/>
            <person name="Sun H."/>
            <person name="Tritt A."/>
            <person name="Yoshinaga Y."/>
            <person name="Zwiers L.-H."/>
            <person name="Turgeon B."/>
            <person name="Goodwin S."/>
            <person name="Spatafora J."/>
            <person name="Crous P."/>
            <person name="Grigoriev I."/>
        </authorList>
    </citation>
    <scope>NUCLEOTIDE SEQUENCE</scope>
    <source>
        <strain evidence="17">CBS 115976</strain>
    </source>
</reference>
<dbReference type="GO" id="GO:0000245">
    <property type="term" value="P:spliceosomal complex assembly"/>
    <property type="evidence" value="ECO:0007669"/>
    <property type="project" value="TreeGrafter"/>
</dbReference>
<evidence type="ECO:0000256" key="15">
    <source>
        <dbReference type="PROSITE-ProRule" id="PRU10141"/>
    </source>
</evidence>
<evidence type="ECO:0000256" key="1">
    <source>
        <dbReference type="ARBA" id="ARBA00003747"/>
    </source>
</evidence>
<dbReference type="Proteomes" id="UP000799302">
    <property type="component" value="Unassembled WGS sequence"/>
</dbReference>
<dbReference type="EMBL" id="MU004233">
    <property type="protein sequence ID" value="KAF2671389.1"/>
    <property type="molecule type" value="Genomic_DNA"/>
</dbReference>